<sequence length="364" mass="42044">NMYTWAIDEKYGLEKQIQQLEKKNNELEKQNAILKSSELAFQHRQKEFSQVIETYDKQFLTLKQNYADLIQKSSKQQAKIAHYQSIIESKGAVNLFLESHSFTAQDYIILMQFIDKKINLKQRMANSMADPLNLIQKRLQQRLNHLQQKISVLQSKSVSTLFQEPVHHQFTQTYFLQLEKQTQSQSFSSTKYAQTTIDVTSQLTQTLQSLGDTASQTDCSVFGQRDKNLQVETFVEFVGEPATQQFLTRGSVVQNTEQKQVEKTKLKAFEPSSQSSEEIEKVITENQQLVSINSANQNQSQSNDLSQESKKSDFGFSSQKLQRTLAKFIPDYQKYMPNDMVEKLDNALQKKEMGILDDMVEKLD</sequence>
<evidence type="ECO:0000313" key="3">
    <source>
        <dbReference type="EMBL" id="JAP89091.1"/>
    </source>
</evidence>
<name>A0A146K0B0_9EUKA</name>
<keyword evidence="1" id="KW-0175">Coiled coil</keyword>
<feature type="region of interest" description="Disordered" evidence="2">
    <location>
        <begin position="295"/>
        <end position="316"/>
    </location>
</feature>
<dbReference type="EMBL" id="GDID01007515">
    <property type="protein sequence ID" value="JAP89091.1"/>
    <property type="molecule type" value="Transcribed_RNA"/>
</dbReference>
<proteinExistence type="predicted"/>
<evidence type="ECO:0000256" key="1">
    <source>
        <dbReference type="SAM" id="Coils"/>
    </source>
</evidence>
<gene>
    <name evidence="3" type="ORF">TPC1_31414</name>
</gene>
<organism evidence="3">
    <name type="scientific">Trepomonas sp. PC1</name>
    <dbReference type="NCBI Taxonomy" id="1076344"/>
    <lineage>
        <taxon>Eukaryota</taxon>
        <taxon>Metamonada</taxon>
        <taxon>Diplomonadida</taxon>
        <taxon>Hexamitidae</taxon>
        <taxon>Hexamitinae</taxon>
        <taxon>Trepomonas</taxon>
    </lineage>
</organism>
<evidence type="ECO:0000256" key="2">
    <source>
        <dbReference type="SAM" id="MobiDB-lite"/>
    </source>
</evidence>
<feature type="compositionally biased region" description="Low complexity" evidence="2">
    <location>
        <begin position="295"/>
        <end position="306"/>
    </location>
</feature>
<feature type="non-terminal residue" evidence="3">
    <location>
        <position position="1"/>
    </location>
</feature>
<protein>
    <submittedName>
        <fullName evidence="3">Uncharacterized protein</fullName>
    </submittedName>
</protein>
<feature type="non-terminal residue" evidence="3">
    <location>
        <position position="364"/>
    </location>
</feature>
<accession>A0A146K0B0</accession>
<feature type="coiled-coil region" evidence="1">
    <location>
        <begin position="10"/>
        <end position="40"/>
    </location>
</feature>
<dbReference type="AlphaFoldDB" id="A0A146K0B0"/>
<reference evidence="3" key="1">
    <citation type="submission" date="2015-07" db="EMBL/GenBank/DDBJ databases">
        <title>Adaptation to a free-living lifestyle via gene acquisitions in the diplomonad Trepomonas sp. PC1.</title>
        <authorList>
            <person name="Xu F."/>
            <person name="Jerlstrom-Hultqvist J."/>
            <person name="Kolisko M."/>
            <person name="Simpson A.G.B."/>
            <person name="Roger A.J."/>
            <person name="Svard S.G."/>
            <person name="Andersson J.O."/>
        </authorList>
    </citation>
    <scope>NUCLEOTIDE SEQUENCE</scope>
    <source>
        <strain evidence="3">PC1</strain>
    </source>
</reference>